<evidence type="ECO:0000256" key="3">
    <source>
        <dbReference type="ARBA" id="ARBA00022679"/>
    </source>
</evidence>
<evidence type="ECO:0000313" key="8">
    <source>
        <dbReference type="EMBL" id="CAG5104538.1"/>
    </source>
</evidence>
<keyword evidence="3 5" id="KW-0808">Transferase</keyword>
<dbReference type="Pfam" id="PF01393">
    <property type="entry name" value="Chromo_shadow"/>
    <property type="match status" value="1"/>
</dbReference>
<dbReference type="EC" id="2.8.2.-" evidence="5"/>
<evidence type="ECO:0000313" key="9">
    <source>
        <dbReference type="Proteomes" id="UP001158576"/>
    </source>
</evidence>
<proteinExistence type="inferred from homology"/>
<dbReference type="SUPFAM" id="SSF54160">
    <property type="entry name" value="Chromo domain-like"/>
    <property type="match status" value="2"/>
</dbReference>
<dbReference type="PROSITE" id="PS50013">
    <property type="entry name" value="CHROMO_2"/>
    <property type="match status" value="2"/>
</dbReference>
<comment type="subcellular location">
    <subcellularLocation>
        <location evidence="1">Nucleus</location>
    </subcellularLocation>
</comment>
<organism evidence="8 9">
    <name type="scientific">Oikopleura dioica</name>
    <name type="common">Tunicate</name>
    <dbReference type="NCBI Taxonomy" id="34765"/>
    <lineage>
        <taxon>Eukaryota</taxon>
        <taxon>Metazoa</taxon>
        <taxon>Chordata</taxon>
        <taxon>Tunicata</taxon>
        <taxon>Appendicularia</taxon>
        <taxon>Copelata</taxon>
        <taxon>Oikopleuridae</taxon>
        <taxon>Oikopleura</taxon>
    </lineage>
</organism>
<dbReference type="InterPro" id="IPR008251">
    <property type="entry name" value="Chromo_shadow_dom"/>
</dbReference>
<protein>
    <recommendedName>
        <fullName evidence="5">Sulfotransferase</fullName>
        <ecNumber evidence="5">2.8.2.-</ecNumber>
    </recommendedName>
</protein>
<dbReference type="InterPro" id="IPR023779">
    <property type="entry name" value="Chromodomain_CS"/>
</dbReference>
<dbReference type="PROSITE" id="PS00598">
    <property type="entry name" value="CHROMO_1"/>
    <property type="match status" value="1"/>
</dbReference>
<dbReference type="InterPro" id="IPR023780">
    <property type="entry name" value="Chromo_domain"/>
</dbReference>
<accession>A0ABN7SRB7</accession>
<keyword evidence="9" id="KW-1185">Reference proteome</keyword>
<dbReference type="Pfam" id="PF00685">
    <property type="entry name" value="Sulfotransfer_1"/>
    <property type="match status" value="2"/>
</dbReference>
<dbReference type="SMART" id="SM00300">
    <property type="entry name" value="ChSh"/>
    <property type="match status" value="1"/>
</dbReference>
<dbReference type="InterPro" id="IPR027417">
    <property type="entry name" value="P-loop_NTPase"/>
</dbReference>
<dbReference type="Pfam" id="PF00385">
    <property type="entry name" value="Chromo"/>
    <property type="match status" value="1"/>
</dbReference>
<dbReference type="InterPro" id="IPR016197">
    <property type="entry name" value="Chromo-like_dom_sf"/>
</dbReference>
<evidence type="ECO:0000256" key="2">
    <source>
        <dbReference type="ARBA" id="ARBA00005771"/>
    </source>
</evidence>
<feature type="region of interest" description="Disordered" evidence="6">
    <location>
        <begin position="34"/>
        <end position="55"/>
    </location>
</feature>
<dbReference type="Gene3D" id="3.40.50.300">
    <property type="entry name" value="P-loop containing nucleotide triphosphate hydrolases"/>
    <property type="match status" value="2"/>
</dbReference>
<evidence type="ECO:0000256" key="5">
    <source>
        <dbReference type="RuleBase" id="RU361155"/>
    </source>
</evidence>
<feature type="domain" description="Chromo" evidence="7">
    <location>
        <begin position="69"/>
        <end position="136"/>
    </location>
</feature>
<evidence type="ECO:0000256" key="4">
    <source>
        <dbReference type="ARBA" id="ARBA00023242"/>
    </source>
</evidence>
<dbReference type="PANTHER" id="PTHR11783">
    <property type="entry name" value="SULFOTRANSFERASE SULT"/>
    <property type="match status" value="1"/>
</dbReference>
<name>A0ABN7SRB7_OIKDI</name>
<sequence length="594" mass="68715">MQYLIRWQGYKPEDDTWEPEENIRDRRIIDDWEKKNSADEATKSTGRGKRGKASSSFAAATKKGFARGLVPERILGASRIVDENGKRTGEEKLYYIIKWINSEQADIVTAEEAKQKCPYLVFKFYEERILPEQETAEERIQSAMEPKINCLRMNKHDIIKNELCYPKSGSHLMMSILDAIGIRRLETLGLKDTVVNSLDQQLAAIRQYEGLVHTNHCHLYPSNFPLGHKGKIVFVERATPAVVVSAYHYLKKLPSMRPYLKKYGINEDLQKFARFMFEGKHYWGSSEEYNKQWREFAEDHPELQIEFFKFGEVMADKPKEISRLLKFLEIENADLAEIVANARKKFYEKELETGEVIEHNGAFYTSAMAGPETLEKLRNADFPENAVTVLGFPKSGSHLMMSILDAIGITRLETLVAKDKHTFHPMEFRPNVAALDDQLAAIREHKGLVHTTHCHVNPGNFPLGHKGKIVFIERDTPAVVVSAFHFFKKLPFMEPYMKKHGIYDDLQTFARFMFEGKQVFGTPEEYNQQWKAFAKEHPELKIEFFKFKEVVADKPKEISRLLKFLEIENADLAKIVEMSDIKKHENIEKKKPKS</sequence>
<feature type="domain" description="Chromo" evidence="7">
    <location>
        <begin position="1"/>
        <end position="44"/>
    </location>
</feature>
<dbReference type="Gene3D" id="2.40.50.40">
    <property type="match status" value="2"/>
</dbReference>
<evidence type="ECO:0000256" key="1">
    <source>
        <dbReference type="ARBA" id="ARBA00004123"/>
    </source>
</evidence>
<evidence type="ECO:0000256" key="6">
    <source>
        <dbReference type="SAM" id="MobiDB-lite"/>
    </source>
</evidence>
<dbReference type="InterPro" id="IPR000953">
    <property type="entry name" value="Chromo/chromo_shadow_dom"/>
</dbReference>
<evidence type="ECO:0000259" key="7">
    <source>
        <dbReference type="PROSITE" id="PS50013"/>
    </source>
</evidence>
<dbReference type="Proteomes" id="UP001158576">
    <property type="component" value="Chromosome 1"/>
</dbReference>
<dbReference type="InterPro" id="IPR000863">
    <property type="entry name" value="Sulfotransferase_dom"/>
</dbReference>
<dbReference type="EMBL" id="OU015566">
    <property type="protein sequence ID" value="CAG5104538.1"/>
    <property type="molecule type" value="Genomic_DNA"/>
</dbReference>
<reference evidence="8 9" key="1">
    <citation type="submission" date="2021-04" db="EMBL/GenBank/DDBJ databases">
        <authorList>
            <person name="Bliznina A."/>
        </authorList>
    </citation>
    <scope>NUCLEOTIDE SEQUENCE [LARGE SCALE GENOMIC DNA]</scope>
</reference>
<gene>
    <name evidence="8" type="ORF">OKIOD_LOCUS10081</name>
</gene>
<dbReference type="SUPFAM" id="SSF52540">
    <property type="entry name" value="P-loop containing nucleoside triphosphate hydrolases"/>
    <property type="match status" value="2"/>
</dbReference>
<keyword evidence="4" id="KW-0539">Nucleus</keyword>
<comment type="similarity">
    <text evidence="2 5">Belongs to the sulfotransferase 1 family.</text>
</comment>